<comment type="caution">
    <text evidence="2">The sequence shown here is derived from an EMBL/GenBank/DDBJ whole genome shotgun (WGS) entry which is preliminary data.</text>
</comment>
<accession>A0A1F8F346</accession>
<organism evidence="2 3">
    <name type="scientific">Candidatus Yanofskybacteria bacterium RIFCSPHIGHO2_01_FULL_45_42</name>
    <dbReference type="NCBI Taxonomy" id="1802671"/>
    <lineage>
        <taxon>Bacteria</taxon>
        <taxon>Candidatus Yanofskyibacteriota</taxon>
    </lineage>
</organism>
<feature type="transmembrane region" description="Helical" evidence="1">
    <location>
        <begin position="79"/>
        <end position="98"/>
    </location>
</feature>
<protein>
    <recommendedName>
        <fullName evidence="4">TVP38/TMEM64 family membrane protein</fullName>
    </recommendedName>
</protein>
<keyword evidence="1" id="KW-0812">Transmembrane</keyword>
<keyword evidence="1" id="KW-0472">Membrane</keyword>
<evidence type="ECO:0000313" key="2">
    <source>
        <dbReference type="EMBL" id="OGN07020.1"/>
    </source>
</evidence>
<feature type="transmembrane region" description="Helical" evidence="1">
    <location>
        <begin position="44"/>
        <end position="67"/>
    </location>
</feature>
<feature type="transmembrane region" description="Helical" evidence="1">
    <location>
        <begin position="161"/>
        <end position="181"/>
    </location>
</feature>
<evidence type="ECO:0008006" key="4">
    <source>
        <dbReference type="Google" id="ProtNLM"/>
    </source>
</evidence>
<feature type="transmembrane region" description="Helical" evidence="1">
    <location>
        <begin position="12"/>
        <end position="32"/>
    </location>
</feature>
<evidence type="ECO:0000256" key="1">
    <source>
        <dbReference type="SAM" id="Phobius"/>
    </source>
</evidence>
<keyword evidence="1" id="KW-1133">Transmembrane helix</keyword>
<dbReference type="EMBL" id="MGJL01000030">
    <property type="protein sequence ID" value="OGN07020.1"/>
    <property type="molecule type" value="Genomic_DNA"/>
</dbReference>
<sequence>MDKHKNNSLIKDLALVTFSIFVAVILAKTGVLQDLITSTQEVGFTGSFVAGIFFVSVFTVAPATVALGEIARSNSVITVAILGGLGALIGDLIIFRFVKDRASEHFSYLIKISKSERLFSIFKLRLFRWMIPFLGALIIASPLPDEIGVAMLGLSKMKSSYFILLSFILNSAGILIIGLVAKAL</sequence>
<proteinExistence type="predicted"/>
<dbReference type="AlphaFoldDB" id="A0A1F8F346"/>
<name>A0A1F8F346_9BACT</name>
<evidence type="ECO:0000313" key="3">
    <source>
        <dbReference type="Proteomes" id="UP000178023"/>
    </source>
</evidence>
<gene>
    <name evidence="2" type="ORF">A2750_02770</name>
</gene>
<reference evidence="2 3" key="1">
    <citation type="journal article" date="2016" name="Nat. Commun.">
        <title>Thousands of microbial genomes shed light on interconnected biogeochemical processes in an aquifer system.</title>
        <authorList>
            <person name="Anantharaman K."/>
            <person name="Brown C.T."/>
            <person name="Hug L.A."/>
            <person name="Sharon I."/>
            <person name="Castelle C.J."/>
            <person name="Probst A.J."/>
            <person name="Thomas B.C."/>
            <person name="Singh A."/>
            <person name="Wilkins M.J."/>
            <person name="Karaoz U."/>
            <person name="Brodie E.L."/>
            <person name="Williams K.H."/>
            <person name="Hubbard S.S."/>
            <person name="Banfield J.F."/>
        </authorList>
    </citation>
    <scope>NUCLEOTIDE SEQUENCE [LARGE SCALE GENOMIC DNA]</scope>
</reference>
<feature type="transmembrane region" description="Helical" evidence="1">
    <location>
        <begin position="118"/>
        <end position="140"/>
    </location>
</feature>
<dbReference type="Proteomes" id="UP000178023">
    <property type="component" value="Unassembled WGS sequence"/>
</dbReference>